<keyword evidence="1 2" id="KW-0808">Transferase</keyword>
<dbReference type="GO" id="GO:0009820">
    <property type="term" value="P:alkaloid metabolic process"/>
    <property type="evidence" value="ECO:0007669"/>
    <property type="project" value="InterPro"/>
</dbReference>
<reference evidence="3" key="1">
    <citation type="submission" date="2016-10" db="EMBL/GenBank/DDBJ databases">
        <authorList>
            <person name="Varghese N."/>
            <person name="Submissions S."/>
        </authorList>
    </citation>
    <scope>NUCLEOTIDE SEQUENCE [LARGE SCALE GENOMIC DNA]</scope>
    <source>
        <strain evidence="3">CGMCC 4.3530</strain>
    </source>
</reference>
<dbReference type="OrthoDB" id="513465at2"/>
<evidence type="ECO:0000313" key="2">
    <source>
        <dbReference type="EMBL" id="SDW02727.1"/>
    </source>
</evidence>
<evidence type="ECO:0000313" key="3">
    <source>
        <dbReference type="Proteomes" id="UP000199529"/>
    </source>
</evidence>
<dbReference type="Proteomes" id="UP000199529">
    <property type="component" value="Unassembled WGS sequence"/>
</dbReference>
<name>A0A1H2Q692_9PSEU</name>
<proteinExistence type="predicted"/>
<dbReference type="InterPro" id="IPR033964">
    <property type="entry name" value="ABBA"/>
</dbReference>
<accession>A0A1H2Q692</accession>
<protein>
    <submittedName>
        <fullName evidence="2">Aromatic prenyltransferase, DMATS type</fullName>
    </submittedName>
</protein>
<dbReference type="SFLD" id="SFLDG01162">
    <property type="entry name" value="I"/>
    <property type="match status" value="1"/>
</dbReference>
<dbReference type="PANTHER" id="PTHR40627:SF4">
    <property type="entry name" value="PRENYLTRANSFERASE ASQH1-RELATED"/>
    <property type="match status" value="1"/>
</dbReference>
<dbReference type="AlphaFoldDB" id="A0A1H2Q692"/>
<dbReference type="STRING" id="418495.SAMN05216215_10016"/>
<dbReference type="PANTHER" id="PTHR40627">
    <property type="entry name" value="INDOLE PRENYLTRANSFERASE TDIB-RELATED"/>
    <property type="match status" value="1"/>
</dbReference>
<dbReference type="GO" id="GO:0016765">
    <property type="term" value="F:transferase activity, transferring alkyl or aryl (other than methyl) groups"/>
    <property type="evidence" value="ECO:0007669"/>
    <property type="project" value="InterPro"/>
</dbReference>
<gene>
    <name evidence="2" type="ORF">SAMN05216215_10016</name>
</gene>
<dbReference type="Pfam" id="PF11991">
    <property type="entry name" value="Trp_DMAT"/>
    <property type="match status" value="1"/>
</dbReference>
<dbReference type="InterPro" id="IPR017795">
    <property type="entry name" value="ABBA_NscD-like"/>
</dbReference>
<dbReference type="EMBL" id="FNOK01000001">
    <property type="protein sequence ID" value="SDW02727.1"/>
    <property type="molecule type" value="Genomic_DNA"/>
</dbReference>
<keyword evidence="3" id="KW-1185">Reference proteome</keyword>
<dbReference type="SFLD" id="SFLDS00036">
    <property type="entry name" value="Aromatic_Prenyltransferase"/>
    <property type="match status" value="1"/>
</dbReference>
<organism evidence="2 3">
    <name type="scientific">Saccharopolyspora shandongensis</name>
    <dbReference type="NCBI Taxonomy" id="418495"/>
    <lineage>
        <taxon>Bacteria</taxon>
        <taxon>Bacillati</taxon>
        <taxon>Actinomycetota</taxon>
        <taxon>Actinomycetes</taxon>
        <taxon>Pseudonocardiales</taxon>
        <taxon>Pseudonocardiaceae</taxon>
        <taxon>Saccharopolyspora</taxon>
    </lineage>
</organism>
<evidence type="ECO:0000256" key="1">
    <source>
        <dbReference type="ARBA" id="ARBA00022679"/>
    </source>
</evidence>
<sequence length="358" mass="39533">MRAVGATLGEVARYQLQNLCRTVGIDATEPVRLLGDVLSAANSRPLSQPPLWPSDVADDNTPVEFSVQFEDNGARHLRILAETIPAAPGPAANLQAARDLIDTLADRYELSLDRLRSVQDLFSSAEPQGKFSWWFSLIFTAEGAPKFKVYFNPEVCGAESAPHLVEEAFARLGLPEAYSTINKFALRRGELDRLTFFAVDLDHSPQSRVKLYISQHDARPTDAEFAASAVPCIDPALVRDLCSVLAPGTEVFSGRPLISSYSFVEGDQEKPSNYSLYLPIRDYVPNDAVARERVQQHLRMHHIDPTVVDEVIDAVTDRRLEDDAGLLAHVSLRLSPNRTGTTVYVSSEAYGGTPRQDR</sequence>